<feature type="transmembrane region" description="Helical" evidence="1">
    <location>
        <begin position="6"/>
        <end position="25"/>
    </location>
</feature>
<dbReference type="AlphaFoldDB" id="A0A0F9GHV2"/>
<keyword evidence="1" id="KW-1133">Transmembrane helix</keyword>
<protein>
    <submittedName>
        <fullName evidence="2">Uncharacterized protein</fullName>
    </submittedName>
</protein>
<proteinExistence type="predicted"/>
<keyword evidence="1" id="KW-0812">Transmembrane</keyword>
<sequence length="66" mass="7186">MVEVIISSAAGIMLSIGSATIVLAVKLGKIEQHLISHDGQFTAVREWTDKIEEKVNGHIHDHLKGL</sequence>
<comment type="caution">
    <text evidence="2">The sequence shown here is derived from an EMBL/GenBank/DDBJ whole genome shotgun (WGS) entry which is preliminary data.</text>
</comment>
<organism evidence="2">
    <name type="scientific">marine sediment metagenome</name>
    <dbReference type="NCBI Taxonomy" id="412755"/>
    <lineage>
        <taxon>unclassified sequences</taxon>
        <taxon>metagenomes</taxon>
        <taxon>ecological metagenomes</taxon>
    </lineage>
</organism>
<dbReference type="EMBL" id="LAZR01017950">
    <property type="protein sequence ID" value="KKL98328.1"/>
    <property type="molecule type" value="Genomic_DNA"/>
</dbReference>
<gene>
    <name evidence="2" type="ORF">LCGC14_1825530</name>
</gene>
<accession>A0A0F9GHV2</accession>
<reference evidence="2" key="1">
    <citation type="journal article" date="2015" name="Nature">
        <title>Complex archaea that bridge the gap between prokaryotes and eukaryotes.</title>
        <authorList>
            <person name="Spang A."/>
            <person name="Saw J.H."/>
            <person name="Jorgensen S.L."/>
            <person name="Zaremba-Niedzwiedzka K."/>
            <person name="Martijn J."/>
            <person name="Lind A.E."/>
            <person name="van Eijk R."/>
            <person name="Schleper C."/>
            <person name="Guy L."/>
            <person name="Ettema T.J."/>
        </authorList>
    </citation>
    <scope>NUCLEOTIDE SEQUENCE</scope>
</reference>
<evidence type="ECO:0000313" key="2">
    <source>
        <dbReference type="EMBL" id="KKL98328.1"/>
    </source>
</evidence>
<evidence type="ECO:0000256" key="1">
    <source>
        <dbReference type="SAM" id="Phobius"/>
    </source>
</evidence>
<keyword evidence="1" id="KW-0472">Membrane</keyword>
<name>A0A0F9GHV2_9ZZZZ</name>